<proteinExistence type="predicted"/>
<dbReference type="EMBL" id="BAABDQ010000003">
    <property type="protein sequence ID" value="GAA3539595.1"/>
    <property type="molecule type" value="Genomic_DNA"/>
</dbReference>
<evidence type="ECO:0008006" key="3">
    <source>
        <dbReference type="Google" id="ProtNLM"/>
    </source>
</evidence>
<accession>A0ABP6VTN8</accession>
<organism evidence="1 2">
    <name type="scientific">Nonomuraea rosea</name>
    <dbReference type="NCBI Taxonomy" id="638574"/>
    <lineage>
        <taxon>Bacteria</taxon>
        <taxon>Bacillati</taxon>
        <taxon>Actinomycetota</taxon>
        <taxon>Actinomycetes</taxon>
        <taxon>Streptosporangiales</taxon>
        <taxon>Streptosporangiaceae</taxon>
        <taxon>Nonomuraea</taxon>
    </lineage>
</organism>
<evidence type="ECO:0000313" key="1">
    <source>
        <dbReference type="EMBL" id="GAA3539595.1"/>
    </source>
</evidence>
<dbReference type="Proteomes" id="UP001500630">
    <property type="component" value="Unassembled WGS sequence"/>
</dbReference>
<evidence type="ECO:0000313" key="2">
    <source>
        <dbReference type="Proteomes" id="UP001500630"/>
    </source>
</evidence>
<name>A0ABP6VTN8_9ACTN</name>
<keyword evidence="2" id="KW-1185">Reference proteome</keyword>
<gene>
    <name evidence="1" type="ORF">GCM10022419_019560</name>
</gene>
<reference evidence="2" key="1">
    <citation type="journal article" date="2019" name="Int. J. Syst. Evol. Microbiol.">
        <title>The Global Catalogue of Microorganisms (GCM) 10K type strain sequencing project: providing services to taxonomists for standard genome sequencing and annotation.</title>
        <authorList>
            <consortium name="The Broad Institute Genomics Platform"/>
            <consortium name="The Broad Institute Genome Sequencing Center for Infectious Disease"/>
            <person name="Wu L."/>
            <person name="Ma J."/>
        </authorList>
    </citation>
    <scope>NUCLEOTIDE SEQUENCE [LARGE SCALE GENOMIC DNA]</scope>
    <source>
        <strain evidence="2">JCM 17326</strain>
    </source>
</reference>
<protein>
    <recommendedName>
        <fullName evidence="3">C2H2-type domain-containing protein</fullName>
    </recommendedName>
</protein>
<comment type="caution">
    <text evidence="1">The sequence shown here is derived from an EMBL/GenBank/DDBJ whole genome shotgun (WGS) entry which is preliminary data.</text>
</comment>
<sequence>MRGVTSLAEEHRNVPFECRGCWHVWEEEYLVRHVDDRHGGESEVWLVAGQRVPPPPHGALCPHCGSQQATTFPDGYLSRHPELIPPIGPVVPDATPLISPVRKRAAHHLT</sequence>